<evidence type="ECO:0000256" key="6">
    <source>
        <dbReference type="ARBA" id="ARBA00022859"/>
    </source>
</evidence>
<dbReference type="FunFam" id="1.25.40.1040:FF:000010">
    <property type="entry name" value="Phagocyte signaling-impaired protein"/>
    <property type="match status" value="1"/>
</dbReference>
<dbReference type="GO" id="GO:0031416">
    <property type="term" value="C:NatB complex"/>
    <property type="evidence" value="ECO:0007669"/>
    <property type="project" value="TreeGrafter"/>
</dbReference>
<proteinExistence type="inferred from homology"/>
<feature type="compositionally biased region" description="Low complexity" evidence="13">
    <location>
        <begin position="904"/>
        <end position="915"/>
    </location>
</feature>
<name>A0A2M4AKV0_9DIPT</name>
<dbReference type="SUPFAM" id="SSF48452">
    <property type="entry name" value="TPR-like"/>
    <property type="match status" value="1"/>
</dbReference>
<keyword evidence="5" id="KW-0802">TPR repeat</keyword>
<evidence type="ECO:0000256" key="13">
    <source>
        <dbReference type="SAM" id="MobiDB-lite"/>
    </source>
</evidence>
<evidence type="ECO:0000256" key="11">
    <source>
        <dbReference type="ARBA" id="ARBA00070741"/>
    </source>
</evidence>
<feature type="region of interest" description="Disordered" evidence="13">
    <location>
        <begin position="893"/>
        <end position="921"/>
    </location>
</feature>
<protein>
    <recommendedName>
        <fullName evidence="11">Phagocyte signaling-impaired protein</fullName>
    </recommendedName>
    <alternativeName>
        <fullName evidence="8">N-terminal acetyltransferase B complex subunit MDM20 homolog</fullName>
    </alternativeName>
    <alternativeName>
        <fullName evidence="12">N-terminal acetyltransferase B complex subunit NAA25 homolog</fullName>
    </alternativeName>
</protein>
<dbReference type="PANTHER" id="PTHR22767">
    <property type="entry name" value="N-TERMINAL ACETYLTRANSFERASE-RELATED"/>
    <property type="match status" value="1"/>
</dbReference>
<comment type="similarity">
    <text evidence="2">Belongs to the MDM20/NAA25 family.</text>
</comment>
<evidence type="ECO:0000256" key="7">
    <source>
        <dbReference type="ARBA" id="ARBA00023228"/>
    </source>
</evidence>
<dbReference type="InterPro" id="IPR019183">
    <property type="entry name" value="NAA25_NatB_aux_su"/>
</dbReference>
<evidence type="ECO:0000256" key="2">
    <source>
        <dbReference type="ARBA" id="ARBA00006298"/>
    </source>
</evidence>
<evidence type="ECO:0000313" key="14">
    <source>
        <dbReference type="EMBL" id="MBW41410.1"/>
    </source>
</evidence>
<dbReference type="Gene3D" id="1.25.40.1040">
    <property type="match status" value="1"/>
</dbReference>
<evidence type="ECO:0000256" key="8">
    <source>
        <dbReference type="ARBA" id="ARBA00029872"/>
    </source>
</evidence>
<dbReference type="AlphaFoldDB" id="A0A2M4AKV0"/>
<organism evidence="14">
    <name type="scientific">Anopheles triannulatus</name>
    <dbReference type="NCBI Taxonomy" id="58253"/>
    <lineage>
        <taxon>Eukaryota</taxon>
        <taxon>Metazoa</taxon>
        <taxon>Ecdysozoa</taxon>
        <taxon>Arthropoda</taxon>
        <taxon>Hexapoda</taxon>
        <taxon>Insecta</taxon>
        <taxon>Pterygota</taxon>
        <taxon>Neoptera</taxon>
        <taxon>Endopterygota</taxon>
        <taxon>Diptera</taxon>
        <taxon>Nematocera</taxon>
        <taxon>Culicoidea</taxon>
        <taxon>Culicidae</taxon>
        <taxon>Anophelinae</taxon>
        <taxon>Anopheles</taxon>
    </lineage>
</organism>
<dbReference type="Pfam" id="PF09797">
    <property type="entry name" value="NatB_MDM20"/>
    <property type="match status" value="1"/>
</dbReference>
<reference evidence="14" key="1">
    <citation type="submission" date="2018-01" db="EMBL/GenBank/DDBJ databases">
        <title>An insight into the sialome of Amazonian anophelines.</title>
        <authorList>
            <person name="Ribeiro J.M."/>
            <person name="Scarpassa V."/>
            <person name="Calvo E."/>
        </authorList>
    </citation>
    <scope>NUCLEOTIDE SEQUENCE</scope>
    <source>
        <tissue evidence="14">Salivary glands</tissue>
    </source>
</reference>
<dbReference type="InterPro" id="IPR011990">
    <property type="entry name" value="TPR-like_helical_dom_sf"/>
</dbReference>
<accession>A0A2M4AKV0</accession>
<evidence type="ECO:0000256" key="9">
    <source>
        <dbReference type="ARBA" id="ARBA00057469"/>
    </source>
</evidence>
<evidence type="ECO:0000256" key="1">
    <source>
        <dbReference type="ARBA" id="ARBA00004371"/>
    </source>
</evidence>
<evidence type="ECO:0000256" key="3">
    <source>
        <dbReference type="ARBA" id="ARBA00022529"/>
    </source>
</evidence>
<evidence type="ECO:0000256" key="12">
    <source>
        <dbReference type="ARBA" id="ARBA00077402"/>
    </source>
</evidence>
<keyword evidence="4" id="KW-0399">Innate immunity</keyword>
<dbReference type="PANTHER" id="PTHR22767:SF3">
    <property type="entry name" value="N-ALPHA-ACETYLTRANSFERASE 25, NATB AUXILIARY SUBUNIT"/>
    <property type="match status" value="1"/>
</dbReference>
<keyword evidence="7" id="KW-0458">Lysosome</keyword>
<evidence type="ECO:0000256" key="10">
    <source>
        <dbReference type="ARBA" id="ARBA00062495"/>
    </source>
</evidence>
<comment type="function">
    <text evidence="9">Non-catalytic subunit of the NatB complex which catalyzes acetylation of the N-terminal methionine residues of proteins beginning with Met-Asp or Met-Glu. Has 2 roles in the larval immune response: required both for the phagocytic degradation of internalized bacteria and for the induction of Defensin in the fat body. Within the phagocytic blood cells, has a role in detection of infection and activation of the humoral immune response.</text>
</comment>
<sequence length="1019" mass="115490">MQNDELVVERRLRPIWESIEIGNYKKALQDADKMLKKKPTLQCARALKAWAYVRMGRTEESSAIIAPLEEEQPTEATTLHALTLCYKELHQLDRICTLFSNANRQQPGNEELLSQLFIAYMRVDDFKGQQTVALQLYKLRPRNSYYFWAVVSLVLQALRGPEANDAQKAQLLLTLAQRMVDKFIAESKLETAQEAQLYLQILQEQSKYQEAYDFLNGALCQKLYPGAPVFVRIELLKKLNKWDELNRLLKELLLQEQDRWDFYQEYIASTFRLIEAGEKPDGADYSVEMCHEFLCDIIEAQPKKFRGPYLARLELNRRMIEKRYSSEQLFGKMTDMLAEYFGLFGDKPCCAHDMKLFIEYVTPVAERRALAAKLTNGLDITSTTLPGSKEQMQRHICTLQIARYSGAHSIVSEELLSAIATSLSLHYEHGYNAYGMGLLTTDMGPSDSYALLAAHIMYERAWRLQRSQPIVEALTLLHYLLDNSPSNFHGKLLCLQLYHRLGLTQAAQEAYDALDIKHIQLDSLGYLHCGQLANGGFPGTAKQVYERTLIFFINDHEAYAEFPKASYNFGTFSKLVEMIDFRNRLANSHHFALVSVESLLTLVVGFGGSLAQCLAAYRQMRTSKPHEDRIAWDKLHDNRDLTIFFAWDPPSVGNEPEPESNGCCVPAAATVADETKPVGAVLDERREAIRVASYAQEYDLLRLRSSLARLVFGLVELHRGQEEPEYAEQVRQLRDSWVRTVGEIEAKRYEPSSGRYLVNLLPSRLHLYLRLPYATIFRHLADFMLGLWHGFCYTDDDMGTGANSNGNSDITSNTASTSLERLTEAANRCTKDVQNVFETMQRTIETFNESVDPLWHWKPAHEVVNGCAEILSLLVFALAVCHERYLSAATQPNTLGSKKSKKQTAAGSNDGAADSATDHKVAPCNRPQMMTIVLPKDRLTLVTGVLRELKQKLIEADTVLASWKVGQVVIDNGSLSEAVERLSLNQTSVTAKITSNVHSEVKEVRRLLKDKLKMISKAI</sequence>
<keyword evidence="3" id="KW-0929">Antimicrobial</keyword>
<evidence type="ECO:0000256" key="4">
    <source>
        <dbReference type="ARBA" id="ARBA00022588"/>
    </source>
</evidence>
<evidence type="ECO:0000256" key="5">
    <source>
        <dbReference type="ARBA" id="ARBA00022803"/>
    </source>
</evidence>
<keyword evidence="6" id="KW-0391">Immunity</keyword>
<dbReference type="EMBL" id="GGFK01008089">
    <property type="protein sequence ID" value="MBW41410.1"/>
    <property type="molecule type" value="Transcribed_RNA"/>
</dbReference>
<dbReference type="GO" id="GO:0005764">
    <property type="term" value="C:lysosome"/>
    <property type="evidence" value="ECO:0007669"/>
    <property type="project" value="UniProtKB-SubCell"/>
</dbReference>
<comment type="subcellular location">
    <subcellularLocation>
        <location evidence="1">Lysosome</location>
    </subcellularLocation>
</comment>
<comment type="subunit">
    <text evidence="10">Component of the N-terminal acetyltransferase B (NatB) complex.</text>
</comment>
<dbReference type="GO" id="GO:0045087">
    <property type="term" value="P:innate immune response"/>
    <property type="evidence" value="ECO:0007669"/>
    <property type="project" value="UniProtKB-KW"/>
</dbReference>
<dbReference type="Pfam" id="PF14559">
    <property type="entry name" value="TPR_19"/>
    <property type="match status" value="1"/>
</dbReference>